<evidence type="ECO:0000313" key="1">
    <source>
        <dbReference type="EMBL" id="XBS53149.1"/>
    </source>
</evidence>
<protein>
    <recommendedName>
        <fullName evidence="2">AraC family transcriptional regulator</fullName>
    </recommendedName>
</protein>
<organism evidence="1">
    <name type="scientific">Lacrimispora sp. BS-2</name>
    <dbReference type="NCBI Taxonomy" id="3151850"/>
    <lineage>
        <taxon>Bacteria</taxon>
        <taxon>Bacillati</taxon>
        <taxon>Bacillota</taxon>
        <taxon>Clostridia</taxon>
        <taxon>Lachnospirales</taxon>
        <taxon>Lachnospiraceae</taxon>
        <taxon>Lacrimispora</taxon>
    </lineage>
</organism>
<name>A0AAU7PLP0_9FIRM</name>
<sequence length="75" mass="8607">MIEILNGIHETIHYECPLGFRLYHNTNFEDYPEHWHGGIEMIMPTKGGYEAIIGEERLPFKGDGDPAAHDPSSYF</sequence>
<evidence type="ECO:0008006" key="2">
    <source>
        <dbReference type="Google" id="ProtNLM"/>
    </source>
</evidence>
<proteinExistence type="predicted"/>
<gene>
    <name evidence="1" type="ORF">ABFV83_15130</name>
</gene>
<reference evidence="1" key="1">
    <citation type="submission" date="2024-06" db="EMBL/GenBank/DDBJ databases">
        <title>Lacrimispora cavernae sp. nov., a novel anaerobe isolated from bat guano pile inside a cave.</title>
        <authorList>
            <person name="Miller S.L."/>
            <person name="Lu N."/>
            <person name="King J."/>
            <person name="Sankaranarayanan K."/>
            <person name="Lawson P.A."/>
        </authorList>
    </citation>
    <scope>NUCLEOTIDE SEQUENCE</scope>
    <source>
        <strain evidence="1">BS-2</strain>
    </source>
</reference>
<accession>A0AAU7PLP0</accession>
<dbReference type="EMBL" id="CP157940">
    <property type="protein sequence ID" value="XBS53149.1"/>
    <property type="molecule type" value="Genomic_DNA"/>
</dbReference>
<dbReference type="RefSeq" id="WP_349944977.1">
    <property type="nucleotide sequence ID" value="NZ_CP157940.1"/>
</dbReference>
<dbReference type="AlphaFoldDB" id="A0AAU7PLP0"/>